<dbReference type="EMBL" id="BAABAE010000001">
    <property type="protein sequence ID" value="GAA3728877.1"/>
    <property type="molecule type" value="Genomic_DNA"/>
</dbReference>
<sequence>MKSKKLLALGSALLLVAGFVSLGALPANADAGTNDPANWVTLTGETCFKYEPVATPYVLPAPDEGRTYSKVIIKSGSSGQGGVVDENTVYTTGLNTGASFTHASGKNISHVILCTVPTPTPQDATASAATTDATCEAPGGVSFSINNATWDDVNDISDGSRTATANSGHLFSNGLTTLTVTYTIAPQLTGEECQTTPQDATASAATTDATCEAPGGVSFSINNATWDDVNDISDGSRTATANSGHLFSNGLTTLTVTYTIAPQLTGEQCRTVIQFIAPHAFDPTCPEELDAASGYIQLDLKDHLHYAIDGVPATQAKNDVAPGTYTISVTVDDGYTLVGPSSWQITVNPPFCPPTLALLSTTASMSNITCSSAGSFTLAATEGIQWFVNGSATATPAGTYARTTPGVVNVEAKLIDTVNDGWEEGAKTNWTFTFTNPVDCLPTLAFTGSDSAGLGLLLAGGLLLVGGAAITVEKRLRRAAR</sequence>
<dbReference type="RefSeq" id="WP_344752824.1">
    <property type="nucleotide sequence ID" value="NZ_BAABAE010000001.1"/>
</dbReference>
<evidence type="ECO:0000313" key="3">
    <source>
        <dbReference type="EMBL" id="GAA3728877.1"/>
    </source>
</evidence>
<accession>A0ABP7F1C1</accession>
<proteinExistence type="predicted"/>
<evidence type="ECO:0000256" key="2">
    <source>
        <dbReference type="SAM" id="SignalP"/>
    </source>
</evidence>
<comment type="caution">
    <text evidence="3">The sequence shown here is derived from an EMBL/GenBank/DDBJ whole genome shotgun (WGS) entry which is preliminary data.</text>
</comment>
<evidence type="ECO:0000256" key="1">
    <source>
        <dbReference type="SAM" id="Phobius"/>
    </source>
</evidence>
<reference evidence="4" key="1">
    <citation type="journal article" date="2019" name="Int. J. Syst. Evol. Microbiol.">
        <title>The Global Catalogue of Microorganisms (GCM) 10K type strain sequencing project: providing services to taxonomists for standard genome sequencing and annotation.</title>
        <authorList>
            <consortium name="The Broad Institute Genomics Platform"/>
            <consortium name="The Broad Institute Genome Sequencing Center for Infectious Disease"/>
            <person name="Wu L."/>
            <person name="Ma J."/>
        </authorList>
    </citation>
    <scope>NUCLEOTIDE SEQUENCE [LARGE SCALE GENOMIC DNA]</scope>
    <source>
        <strain evidence="4">JCM 16949</strain>
    </source>
</reference>
<keyword evidence="1" id="KW-1133">Transmembrane helix</keyword>
<keyword evidence="1" id="KW-0812">Transmembrane</keyword>
<organism evidence="3 4">
    <name type="scientific">Leifsonella bigeumensis</name>
    <dbReference type="NCBI Taxonomy" id="433643"/>
    <lineage>
        <taxon>Bacteria</taxon>
        <taxon>Bacillati</taxon>
        <taxon>Actinomycetota</taxon>
        <taxon>Actinomycetes</taxon>
        <taxon>Micrococcales</taxon>
        <taxon>Microbacteriaceae</taxon>
        <taxon>Leifsonella</taxon>
    </lineage>
</organism>
<feature type="chain" id="PRO_5047284330" description="Ig-like domain-containing protein" evidence="2">
    <location>
        <begin position="30"/>
        <end position="481"/>
    </location>
</feature>
<keyword evidence="1" id="KW-0472">Membrane</keyword>
<protein>
    <recommendedName>
        <fullName evidence="5">Ig-like domain-containing protein</fullName>
    </recommendedName>
</protein>
<feature type="transmembrane region" description="Helical" evidence="1">
    <location>
        <begin position="452"/>
        <end position="472"/>
    </location>
</feature>
<gene>
    <name evidence="3" type="ORF">GCM10022239_02020</name>
</gene>
<keyword evidence="4" id="KW-1185">Reference proteome</keyword>
<evidence type="ECO:0008006" key="5">
    <source>
        <dbReference type="Google" id="ProtNLM"/>
    </source>
</evidence>
<dbReference type="Proteomes" id="UP001501004">
    <property type="component" value="Unassembled WGS sequence"/>
</dbReference>
<keyword evidence="2" id="KW-0732">Signal</keyword>
<evidence type="ECO:0000313" key="4">
    <source>
        <dbReference type="Proteomes" id="UP001501004"/>
    </source>
</evidence>
<feature type="signal peptide" evidence="2">
    <location>
        <begin position="1"/>
        <end position="29"/>
    </location>
</feature>
<name>A0ABP7F1C1_9MICO</name>